<evidence type="ECO:0000313" key="15">
    <source>
        <dbReference type="EMBL" id="TDQ04421.1"/>
    </source>
</evidence>
<evidence type="ECO:0000256" key="8">
    <source>
        <dbReference type="ARBA" id="ARBA00022881"/>
    </source>
</evidence>
<dbReference type="GO" id="GO:0003677">
    <property type="term" value="F:DNA binding"/>
    <property type="evidence" value="ECO:0007669"/>
    <property type="project" value="UniProtKB-KW"/>
</dbReference>
<evidence type="ECO:0000256" key="3">
    <source>
        <dbReference type="ARBA" id="ARBA00022737"/>
    </source>
</evidence>
<feature type="domain" description="ABC transporter" evidence="14">
    <location>
        <begin position="445"/>
        <end position="742"/>
    </location>
</feature>
<dbReference type="Gene3D" id="1.10.8.280">
    <property type="entry name" value="ABC transporter ATPase domain-like"/>
    <property type="match status" value="1"/>
</dbReference>
<dbReference type="Gene3D" id="3.40.50.300">
    <property type="entry name" value="P-loop containing nucleotide triphosphate hydrolases"/>
    <property type="match status" value="2"/>
</dbReference>
<keyword evidence="9" id="KW-0238">DNA-binding</keyword>
<keyword evidence="6" id="KW-0228">DNA excision</keyword>
<feature type="domain" description="ABC transporter" evidence="14">
    <location>
        <begin position="2"/>
        <end position="437"/>
    </location>
</feature>
<evidence type="ECO:0000256" key="7">
    <source>
        <dbReference type="ARBA" id="ARBA00022840"/>
    </source>
</evidence>
<evidence type="ECO:0000256" key="6">
    <source>
        <dbReference type="ARBA" id="ARBA00022769"/>
    </source>
</evidence>
<protein>
    <recommendedName>
        <fullName evidence="12">UvrABC system protein A</fullName>
    </recommendedName>
    <alternativeName>
        <fullName evidence="13">Excinuclease ABC subunit A</fullName>
    </alternativeName>
</protein>
<name>A0A4R6SKN9_LABRH</name>
<dbReference type="EMBL" id="SNXZ01000001">
    <property type="protein sequence ID" value="TDQ04421.1"/>
    <property type="molecule type" value="Genomic_DNA"/>
</dbReference>
<comment type="subcellular location">
    <subcellularLocation>
        <location evidence="1">Cytoplasm</location>
    </subcellularLocation>
</comment>
<dbReference type="GO" id="GO:0005524">
    <property type="term" value="F:ATP binding"/>
    <property type="evidence" value="ECO:0007669"/>
    <property type="project" value="UniProtKB-KW"/>
</dbReference>
<organism evidence="15 16">
    <name type="scientific">Labedaea rhizosphaerae</name>
    <dbReference type="NCBI Taxonomy" id="598644"/>
    <lineage>
        <taxon>Bacteria</taxon>
        <taxon>Bacillati</taxon>
        <taxon>Actinomycetota</taxon>
        <taxon>Actinomycetes</taxon>
        <taxon>Pseudonocardiales</taxon>
        <taxon>Pseudonocardiaceae</taxon>
        <taxon>Labedaea</taxon>
    </lineage>
</organism>
<dbReference type="GO" id="GO:0006281">
    <property type="term" value="P:DNA repair"/>
    <property type="evidence" value="ECO:0007669"/>
    <property type="project" value="UniProtKB-KW"/>
</dbReference>
<proteinExistence type="inferred from homology"/>
<dbReference type="GO" id="GO:0004518">
    <property type="term" value="F:nuclease activity"/>
    <property type="evidence" value="ECO:0007669"/>
    <property type="project" value="UniProtKB-KW"/>
</dbReference>
<evidence type="ECO:0000256" key="1">
    <source>
        <dbReference type="ARBA" id="ARBA00004496"/>
    </source>
</evidence>
<dbReference type="InterPro" id="IPR017871">
    <property type="entry name" value="ABC_transporter-like_CS"/>
</dbReference>
<keyword evidence="10" id="KW-0234">DNA repair</keyword>
<dbReference type="InterPro" id="IPR003439">
    <property type="entry name" value="ABC_transporter-like_ATP-bd"/>
</dbReference>
<dbReference type="CDD" id="cd03270">
    <property type="entry name" value="ABC_UvrA_I"/>
    <property type="match status" value="1"/>
</dbReference>
<dbReference type="OrthoDB" id="9809851at2"/>
<evidence type="ECO:0000256" key="2">
    <source>
        <dbReference type="ARBA" id="ARBA00022490"/>
    </source>
</evidence>
<comment type="similarity">
    <text evidence="11">Belongs to the ABC transporter superfamily. UvrA family.</text>
</comment>
<keyword evidence="4" id="KW-0547">Nucleotide-binding</keyword>
<dbReference type="PROSITE" id="PS50893">
    <property type="entry name" value="ABC_TRANSPORTER_2"/>
    <property type="match status" value="2"/>
</dbReference>
<comment type="caution">
    <text evidence="15">The sequence shown here is derived from an EMBL/GenBank/DDBJ whole genome shotgun (WGS) entry which is preliminary data.</text>
</comment>
<dbReference type="Proteomes" id="UP000295444">
    <property type="component" value="Unassembled WGS sequence"/>
</dbReference>
<accession>A0A4R6SKN9</accession>
<evidence type="ECO:0000256" key="9">
    <source>
        <dbReference type="ARBA" id="ARBA00023125"/>
    </source>
</evidence>
<keyword evidence="3" id="KW-0677">Repeat</keyword>
<evidence type="ECO:0000313" key="16">
    <source>
        <dbReference type="Proteomes" id="UP000295444"/>
    </source>
</evidence>
<keyword evidence="7" id="KW-0067">ATP-binding</keyword>
<reference evidence="15 16" key="1">
    <citation type="submission" date="2019-03" db="EMBL/GenBank/DDBJ databases">
        <title>Genomic Encyclopedia of Type Strains, Phase IV (KMG-IV): sequencing the most valuable type-strain genomes for metagenomic binning, comparative biology and taxonomic classification.</title>
        <authorList>
            <person name="Goeker M."/>
        </authorList>
    </citation>
    <scope>NUCLEOTIDE SEQUENCE [LARGE SCALE GENOMIC DNA]</scope>
    <source>
        <strain evidence="15 16">DSM 45361</strain>
    </source>
</reference>
<dbReference type="GO" id="GO:0005737">
    <property type="term" value="C:cytoplasm"/>
    <property type="evidence" value="ECO:0007669"/>
    <property type="project" value="UniProtKB-SubCell"/>
</dbReference>
<sequence length="754" mass="80850">MVRVADSHDVIEVRGARVNNLVDVSLDIPKRRLTVFTGVSGSGKSSLVFGTIAAESQRLINETYTAFLQSFMPSIGRPDVDALRNLSAAIVVDQERMGANVRSTVGTATDAYAMLRIIFSRLGRPYAGTSGAFSFNLPEGMCPECEGIGTVSDLDLDVMLDRTKSLNEGAVMVPNFQLDNWYMQTYVNSGFYDPDVPLAEFTDQQWHDLLHRTGKVKIDKSTLTYEGLVVKVKRLYLGKDRDALQPHIRAFVDRAVTVTDCPACGGARLNAAALASRIAGRNIAECAAMQITDLAKFLRDLTNPEVAPLLATLQETLDSLVEIGLGYLSLDRPAGTLSGGEAQRVKMVRHLGSSLTDVTYVFDEPTVGLHPHDIARMNDLLLRLRDKGNTVLVVEHKPETIRIADHVVDLGPGAGANGGHICYSGDVAGLTTSDTLTGRYLGHRVRPRETPRKPTGSLPIRNAAVHNLKDVNVDIPLGVLTVVTGVAGSGKSSLIHGCLPGVDGLLVADQSAIRGSRRSNPATYTGLLDPIRTAFAKANGVKAALFSANSEGACPKCKGIGLIYTDLAMMAGVATKCEECDGKRYTPEVLRYTLRGKNISEVLAMPVLEAREFFTSGQPKAILDRLADVGLGYLTLGQPLTTLSGGERQRIKLAISMGGKGKNTYVLDEPTTGLHLADVDQLLGLLDQLVDTGNTVIVIEHHQAVMAHADWIIDLGPGAGHEGGEVVFTGTPADLVESGDTLTARHLRDYVAAT</sequence>
<keyword evidence="2" id="KW-0963">Cytoplasm</keyword>
<evidence type="ECO:0000256" key="4">
    <source>
        <dbReference type="ARBA" id="ARBA00022741"/>
    </source>
</evidence>
<gene>
    <name evidence="15" type="ORF">EV186_101373</name>
</gene>
<dbReference type="InterPro" id="IPR027417">
    <property type="entry name" value="P-loop_NTPase"/>
</dbReference>
<dbReference type="PANTHER" id="PTHR43152:SF2">
    <property type="entry name" value="DRUG RESISTANCE ABC TRANSPORTER"/>
    <property type="match status" value="1"/>
</dbReference>
<dbReference type="GO" id="GO:0016887">
    <property type="term" value="F:ATP hydrolysis activity"/>
    <property type="evidence" value="ECO:0007669"/>
    <property type="project" value="InterPro"/>
</dbReference>
<evidence type="ECO:0000256" key="10">
    <source>
        <dbReference type="ARBA" id="ARBA00023204"/>
    </source>
</evidence>
<keyword evidence="5" id="KW-0227">DNA damage</keyword>
<evidence type="ECO:0000256" key="5">
    <source>
        <dbReference type="ARBA" id="ARBA00022763"/>
    </source>
</evidence>
<dbReference type="RefSeq" id="WP_133847327.1">
    <property type="nucleotide sequence ID" value="NZ_SNXZ01000001.1"/>
</dbReference>
<dbReference type="PROSITE" id="PS00211">
    <property type="entry name" value="ABC_TRANSPORTER_1"/>
    <property type="match status" value="1"/>
</dbReference>
<keyword evidence="8" id="KW-0267">Excision nuclease</keyword>
<dbReference type="Gene3D" id="1.20.1580.10">
    <property type="entry name" value="ABC transporter ATPase like domain"/>
    <property type="match status" value="2"/>
</dbReference>
<dbReference type="PANTHER" id="PTHR43152">
    <property type="entry name" value="UVRABC SYSTEM PROTEIN A"/>
    <property type="match status" value="1"/>
</dbReference>
<keyword evidence="16" id="KW-1185">Reference proteome</keyword>
<dbReference type="AlphaFoldDB" id="A0A4R6SKN9"/>
<dbReference type="SUPFAM" id="SSF52540">
    <property type="entry name" value="P-loop containing nucleoside triphosphate hydrolases"/>
    <property type="match status" value="2"/>
</dbReference>
<evidence type="ECO:0000256" key="11">
    <source>
        <dbReference type="ARBA" id="ARBA00038000"/>
    </source>
</evidence>
<evidence type="ECO:0000259" key="14">
    <source>
        <dbReference type="PROSITE" id="PS50893"/>
    </source>
</evidence>
<evidence type="ECO:0000256" key="12">
    <source>
        <dbReference type="ARBA" id="ARBA00039316"/>
    </source>
</evidence>
<evidence type="ECO:0000256" key="13">
    <source>
        <dbReference type="ARBA" id="ARBA00042156"/>
    </source>
</evidence>